<accession>A0ABT7Y790</accession>
<evidence type="ECO:0000313" key="2">
    <source>
        <dbReference type="Proteomes" id="UP001169719"/>
    </source>
</evidence>
<dbReference type="EMBL" id="JAUEOZ010000003">
    <property type="protein sequence ID" value="MDN2483908.1"/>
    <property type="molecule type" value="Genomic_DNA"/>
</dbReference>
<sequence>MTEYYFDFSSRPSDNQHQVEQEFDSSLFCKMLIELSNQAPERVKKVAKNLDYSVLCKINEELKTVISQKQNAEIEAIVKSLKAIKASPEDLKRHIRGS</sequence>
<reference evidence="1" key="1">
    <citation type="submission" date="2024-05" db="EMBL/GenBank/DDBJ databases">
        <title>Genome Sequences of Four Agar- Degrading Marine Bacteria.</title>
        <authorList>
            <person name="Phillips E.K."/>
            <person name="Shaffer J.C."/>
            <person name="Henson M.W."/>
            <person name="Temperton B."/>
            <person name="Thrash C.J."/>
            <person name="Martin M.O."/>
        </authorList>
    </citation>
    <scope>NUCLEOTIDE SEQUENCE</scope>
    <source>
        <strain evidence="1">EKP203</strain>
    </source>
</reference>
<proteinExistence type="predicted"/>
<dbReference type="Proteomes" id="UP001169719">
    <property type="component" value="Unassembled WGS sequence"/>
</dbReference>
<name>A0ABT7Y790_9VIBR</name>
<gene>
    <name evidence="1" type="ORF">QWJ08_21370</name>
</gene>
<protein>
    <submittedName>
        <fullName evidence="1">Uncharacterized protein</fullName>
    </submittedName>
</protein>
<keyword evidence="2" id="KW-1185">Reference proteome</keyword>
<dbReference type="RefSeq" id="WP_289964081.1">
    <property type="nucleotide sequence ID" value="NZ_JAUEOZ010000003.1"/>
</dbReference>
<comment type="caution">
    <text evidence="1">The sequence shown here is derived from an EMBL/GenBank/DDBJ whole genome shotgun (WGS) entry which is preliminary data.</text>
</comment>
<evidence type="ECO:0000313" key="1">
    <source>
        <dbReference type="EMBL" id="MDN2483908.1"/>
    </source>
</evidence>
<organism evidence="1 2">
    <name type="scientific">Vibrio agarivorans</name>
    <dbReference type="NCBI Taxonomy" id="153622"/>
    <lineage>
        <taxon>Bacteria</taxon>
        <taxon>Pseudomonadati</taxon>
        <taxon>Pseudomonadota</taxon>
        <taxon>Gammaproteobacteria</taxon>
        <taxon>Vibrionales</taxon>
        <taxon>Vibrionaceae</taxon>
        <taxon>Vibrio</taxon>
    </lineage>
</organism>